<keyword evidence="3" id="KW-1185">Reference proteome</keyword>
<proteinExistence type="predicted"/>
<evidence type="ECO:0000259" key="1">
    <source>
        <dbReference type="Pfam" id="PF14111"/>
    </source>
</evidence>
<evidence type="ECO:0000313" key="2">
    <source>
        <dbReference type="EMBL" id="KAK2647581.1"/>
    </source>
</evidence>
<dbReference type="Pfam" id="PF14111">
    <property type="entry name" value="DUF4283"/>
    <property type="match status" value="1"/>
</dbReference>
<protein>
    <recommendedName>
        <fullName evidence="1">DUF4283 domain-containing protein</fullName>
    </recommendedName>
</protein>
<dbReference type="EMBL" id="JANJYI010000005">
    <property type="protein sequence ID" value="KAK2647581.1"/>
    <property type="molecule type" value="Genomic_DNA"/>
</dbReference>
<sequence>MIFDSNKNLESCSAVKRARSDSVVIGSNNVAGDSTRSDTVGSFKSKLMSMANPNSWFDLGVNKEKLKIDSDDILMSDGPNGPMTMMKLSSKLKHQLHKPWVNALILKNMGRAHTLSFIITKLTQKWNLIGQWQLTDHGEGYFVARFQMKDDLDHVLTNGPWVIANCYLVV</sequence>
<name>A0AAD9WY55_9ROSI</name>
<gene>
    <name evidence="2" type="ORF">Ddye_015070</name>
</gene>
<dbReference type="AlphaFoldDB" id="A0AAD9WY55"/>
<dbReference type="InterPro" id="IPR025558">
    <property type="entry name" value="DUF4283"/>
</dbReference>
<evidence type="ECO:0000313" key="3">
    <source>
        <dbReference type="Proteomes" id="UP001280121"/>
    </source>
</evidence>
<dbReference type="Proteomes" id="UP001280121">
    <property type="component" value="Unassembled WGS sequence"/>
</dbReference>
<comment type="caution">
    <text evidence="2">The sequence shown here is derived from an EMBL/GenBank/DDBJ whole genome shotgun (WGS) entry which is preliminary data.</text>
</comment>
<feature type="domain" description="DUF4283" evidence="1">
    <location>
        <begin position="100"/>
        <end position="170"/>
    </location>
</feature>
<organism evidence="2 3">
    <name type="scientific">Dipteronia dyeriana</name>
    <dbReference type="NCBI Taxonomy" id="168575"/>
    <lineage>
        <taxon>Eukaryota</taxon>
        <taxon>Viridiplantae</taxon>
        <taxon>Streptophyta</taxon>
        <taxon>Embryophyta</taxon>
        <taxon>Tracheophyta</taxon>
        <taxon>Spermatophyta</taxon>
        <taxon>Magnoliopsida</taxon>
        <taxon>eudicotyledons</taxon>
        <taxon>Gunneridae</taxon>
        <taxon>Pentapetalae</taxon>
        <taxon>rosids</taxon>
        <taxon>malvids</taxon>
        <taxon>Sapindales</taxon>
        <taxon>Sapindaceae</taxon>
        <taxon>Hippocastanoideae</taxon>
        <taxon>Acereae</taxon>
        <taxon>Dipteronia</taxon>
    </lineage>
</organism>
<accession>A0AAD9WY55</accession>
<reference evidence="2" key="1">
    <citation type="journal article" date="2023" name="Plant J.">
        <title>Genome sequences and population genomics provide insights into the demographic history, inbreeding, and mutation load of two 'living fossil' tree species of Dipteronia.</title>
        <authorList>
            <person name="Feng Y."/>
            <person name="Comes H.P."/>
            <person name="Chen J."/>
            <person name="Zhu S."/>
            <person name="Lu R."/>
            <person name="Zhang X."/>
            <person name="Li P."/>
            <person name="Qiu J."/>
            <person name="Olsen K.M."/>
            <person name="Qiu Y."/>
        </authorList>
    </citation>
    <scope>NUCLEOTIDE SEQUENCE</scope>
    <source>
        <strain evidence="2">KIB01</strain>
    </source>
</reference>